<proteinExistence type="predicted"/>
<keyword evidence="3" id="KW-1185">Reference proteome</keyword>
<evidence type="ECO:0000256" key="1">
    <source>
        <dbReference type="SAM" id="MobiDB-lite"/>
    </source>
</evidence>
<sequence length="294" mass="33248">MFKRVEKRRRKKEEEEELGLDDDMKEVLGMQDTDSDESDSGSDSEESDTWIEKAESEANEEEKMDGESSDGKDIELSVEDALEDPVYLASLELDTKACIVCPGKVLKHPKMIEVHKASGAHQRRLARFVELASHANPGDRALHVLQKDGTAKKADDKASRRSEKRKAKLAVIKAKREHIKQKKAEVKAKQKEKAAEAKATAAAVKESPDKAQVEEPAKKKRKLDQEEISKRTQHQPPPSPPRGDQKRKSEHKHKLSAEGHKRGKLIGKKDKRKLKGERKQKRHSRDDSVLKIID</sequence>
<reference evidence="3" key="2">
    <citation type="submission" date="2015-01" db="EMBL/GenBank/DDBJ databases">
        <title>Evolutionary Origins and Diversification of the Mycorrhizal Mutualists.</title>
        <authorList>
            <consortium name="DOE Joint Genome Institute"/>
            <consortium name="Mycorrhizal Genomics Consortium"/>
            <person name="Kohler A."/>
            <person name="Kuo A."/>
            <person name="Nagy L.G."/>
            <person name="Floudas D."/>
            <person name="Copeland A."/>
            <person name="Barry K.W."/>
            <person name="Cichocki N."/>
            <person name="Veneault-Fourrey C."/>
            <person name="LaButti K."/>
            <person name="Lindquist E.A."/>
            <person name="Lipzen A."/>
            <person name="Lundell T."/>
            <person name="Morin E."/>
            <person name="Murat C."/>
            <person name="Riley R."/>
            <person name="Ohm R."/>
            <person name="Sun H."/>
            <person name="Tunlid A."/>
            <person name="Henrissat B."/>
            <person name="Grigoriev I.V."/>
            <person name="Hibbett D.S."/>
            <person name="Martin F."/>
        </authorList>
    </citation>
    <scope>NUCLEOTIDE SEQUENCE [LARGE SCALE GENOMIC DNA]</scope>
    <source>
        <strain evidence="3">F 1598</strain>
    </source>
</reference>
<feature type="region of interest" description="Disordered" evidence="1">
    <location>
        <begin position="1"/>
        <end position="77"/>
    </location>
</feature>
<dbReference type="InParanoid" id="A0A0C3G0W7"/>
<feature type="compositionally biased region" description="Acidic residues" evidence="1">
    <location>
        <begin position="33"/>
        <end position="49"/>
    </location>
</feature>
<protein>
    <submittedName>
        <fullName evidence="2">Uncharacterized protein</fullName>
    </submittedName>
</protein>
<feature type="compositionally biased region" description="Basic and acidic residues" evidence="1">
    <location>
        <begin position="65"/>
        <end position="75"/>
    </location>
</feature>
<feature type="region of interest" description="Disordered" evidence="1">
    <location>
        <begin position="143"/>
        <end position="294"/>
    </location>
</feature>
<feature type="compositionally biased region" description="Acidic residues" evidence="1">
    <location>
        <begin position="14"/>
        <end position="24"/>
    </location>
</feature>
<feature type="compositionally biased region" description="Basic and acidic residues" evidence="1">
    <location>
        <begin position="182"/>
        <end position="196"/>
    </location>
</feature>
<dbReference type="OrthoDB" id="2538461at2759"/>
<feature type="compositionally biased region" description="Basic residues" evidence="1">
    <location>
        <begin position="261"/>
        <end position="283"/>
    </location>
</feature>
<dbReference type="HOGENOM" id="CLU_063920_0_0_1"/>
<evidence type="ECO:0000313" key="3">
    <source>
        <dbReference type="Proteomes" id="UP000054166"/>
    </source>
</evidence>
<organism evidence="2 3">
    <name type="scientific">Piloderma croceum (strain F 1598)</name>
    <dbReference type="NCBI Taxonomy" id="765440"/>
    <lineage>
        <taxon>Eukaryota</taxon>
        <taxon>Fungi</taxon>
        <taxon>Dikarya</taxon>
        <taxon>Basidiomycota</taxon>
        <taxon>Agaricomycotina</taxon>
        <taxon>Agaricomycetes</taxon>
        <taxon>Agaricomycetidae</taxon>
        <taxon>Atheliales</taxon>
        <taxon>Atheliaceae</taxon>
        <taxon>Piloderma</taxon>
    </lineage>
</organism>
<dbReference type="STRING" id="765440.A0A0C3G0W7"/>
<dbReference type="EMBL" id="KN832988">
    <property type="protein sequence ID" value="KIM84341.1"/>
    <property type="molecule type" value="Genomic_DNA"/>
</dbReference>
<accession>A0A0C3G0W7</accession>
<evidence type="ECO:0000313" key="2">
    <source>
        <dbReference type="EMBL" id="KIM84341.1"/>
    </source>
</evidence>
<gene>
    <name evidence="2" type="ORF">PILCRDRAFT_818689</name>
</gene>
<feature type="compositionally biased region" description="Basic residues" evidence="1">
    <location>
        <begin position="162"/>
        <end position="181"/>
    </location>
</feature>
<feature type="compositionally biased region" description="Basic and acidic residues" evidence="1">
    <location>
        <begin position="143"/>
        <end position="161"/>
    </location>
</feature>
<dbReference type="AlphaFoldDB" id="A0A0C3G0W7"/>
<feature type="compositionally biased region" description="Basic residues" evidence="1">
    <location>
        <begin position="1"/>
        <end position="11"/>
    </location>
</feature>
<name>A0A0C3G0W7_PILCF</name>
<feature type="compositionally biased region" description="Basic and acidic residues" evidence="1">
    <location>
        <begin position="206"/>
        <end position="230"/>
    </location>
</feature>
<feature type="compositionally biased region" description="Basic and acidic residues" evidence="1">
    <location>
        <begin position="284"/>
        <end position="294"/>
    </location>
</feature>
<dbReference type="Proteomes" id="UP000054166">
    <property type="component" value="Unassembled WGS sequence"/>
</dbReference>
<reference evidence="2 3" key="1">
    <citation type="submission" date="2014-04" db="EMBL/GenBank/DDBJ databases">
        <authorList>
            <consortium name="DOE Joint Genome Institute"/>
            <person name="Kuo A."/>
            <person name="Tarkka M."/>
            <person name="Buscot F."/>
            <person name="Kohler A."/>
            <person name="Nagy L.G."/>
            <person name="Floudas D."/>
            <person name="Copeland A."/>
            <person name="Barry K.W."/>
            <person name="Cichocki N."/>
            <person name="Veneault-Fourrey C."/>
            <person name="LaButti K."/>
            <person name="Lindquist E.A."/>
            <person name="Lipzen A."/>
            <person name="Lundell T."/>
            <person name="Morin E."/>
            <person name="Murat C."/>
            <person name="Sun H."/>
            <person name="Tunlid A."/>
            <person name="Henrissat B."/>
            <person name="Grigoriev I.V."/>
            <person name="Hibbett D.S."/>
            <person name="Martin F."/>
            <person name="Nordberg H.P."/>
            <person name="Cantor M.N."/>
            <person name="Hua S.X."/>
        </authorList>
    </citation>
    <scope>NUCLEOTIDE SEQUENCE [LARGE SCALE GENOMIC DNA]</scope>
    <source>
        <strain evidence="2 3">F 1598</strain>
    </source>
</reference>